<feature type="transmembrane region" description="Helical" evidence="1">
    <location>
        <begin position="173"/>
        <end position="192"/>
    </location>
</feature>
<dbReference type="eggNOG" id="COG2199">
    <property type="taxonomic scope" value="Bacteria"/>
</dbReference>
<dbReference type="PATRIC" id="fig|1195236.3.peg.2572"/>
<dbReference type="PANTHER" id="PTHR45138">
    <property type="entry name" value="REGULATORY COMPONENTS OF SENSORY TRANSDUCTION SYSTEM"/>
    <property type="match status" value="1"/>
</dbReference>
<dbReference type="Proteomes" id="UP000014155">
    <property type="component" value="Unassembled WGS sequence"/>
</dbReference>
<feature type="transmembrane region" description="Helical" evidence="1">
    <location>
        <begin position="142"/>
        <end position="161"/>
    </location>
</feature>
<dbReference type="GO" id="GO:0052621">
    <property type="term" value="F:diguanylate cyclase activity"/>
    <property type="evidence" value="ECO:0007669"/>
    <property type="project" value="TreeGrafter"/>
</dbReference>
<dbReference type="STRING" id="1195236.CTER_2269"/>
<gene>
    <name evidence="3" type="ORF">CTER_2269</name>
</gene>
<keyword evidence="4" id="KW-1185">Reference proteome</keyword>
<reference evidence="3 4" key="1">
    <citation type="journal article" date="2013" name="Genome Announc.">
        <title>Draft Genome Sequence of the Cellulolytic, Mesophilic, Anaerobic Bacterium Clostridium termitidis Strain CT1112 (DSM 5398).</title>
        <authorList>
            <person name="Lal S."/>
            <person name="Ramachandran U."/>
            <person name="Zhang X."/>
            <person name="Munir R."/>
            <person name="Sparling R."/>
            <person name="Levin D.B."/>
        </authorList>
    </citation>
    <scope>NUCLEOTIDE SEQUENCE [LARGE SCALE GENOMIC DNA]</scope>
    <source>
        <strain evidence="3 4">CT1112</strain>
    </source>
</reference>
<keyword evidence="1" id="KW-0472">Membrane</keyword>
<protein>
    <submittedName>
        <fullName evidence="3">Diguanylate cyclase (GGDEF) domain protein</fullName>
    </submittedName>
</protein>
<dbReference type="InterPro" id="IPR043128">
    <property type="entry name" value="Rev_trsase/Diguanyl_cyclase"/>
</dbReference>
<accession>S0FIJ1</accession>
<feature type="domain" description="GGDEF" evidence="2">
    <location>
        <begin position="248"/>
        <end position="375"/>
    </location>
</feature>
<dbReference type="Pfam" id="PF00990">
    <property type="entry name" value="GGDEF"/>
    <property type="match status" value="1"/>
</dbReference>
<dbReference type="PROSITE" id="PS50887">
    <property type="entry name" value="GGDEF"/>
    <property type="match status" value="1"/>
</dbReference>
<feature type="transmembrane region" description="Helical" evidence="1">
    <location>
        <begin position="6"/>
        <end position="23"/>
    </location>
</feature>
<evidence type="ECO:0000256" key="1">
    <source>
        <dbReference type="SAM" id="Phobius"/>
    </source>
</evidence>
<name>S0FIJ1_RUMCE</name>
<dbReference type="EMBL" id="AORV01000033">
    <property type="protein sequence ID" value="EMS71800.1"/>
    <property type="molecule type" value="Genomic_DNA"/>
</dbReference>
<dbReference type="SMART" id="SM00267">
    <property type="entry name" value="GGDEF"/>
    <property type="match status" value="1"/>
</dbReference>
<dbReference type="InterPro" id="IPR029787">
    <property type="entry name" value="Nucleotide_cyclase"/>
</dbReference>
<feature type="transmembrane region" description="Helical" evidence="1">
    <location>
        <begin position="74"/>
        <end position="92"/>
    </location>
</feature>
<proteinExistence type="predicted"/>
<dbReference type="NCBIfam" id="TIGR00254">
    <property type="entry name" value="GGDEF"/>
    <property type="match status" value="1"/>
</dbReference>
<keyword evidence="1" id="KW-1133">Transmembrane helix</keyword>
<feature type="transmembrane region" description="Helical" evidence="1">
    <location>
        <begin position="198"/>
        <end position="214"/>
    </location>
</feature>
<sequence>MFSYIEINLIAATILIIIFFNMRNKKEKYLYDQKLFMLILFFNILILIVDTATWVLNMKSGDPARYMNIISNTVYYILNPVPCMLWSVYADFQINKDIKRVKKISLPLSLPVLFNAVLALLSPATGLLFYVDSNNVYYRGKLFLLMCLICYFYFVYTFVMLVSRKDRIDRRQYTALIASAFPPFLSAVFQIMFYGISVIWICMAFSLLIVFINIQNNRLYTDYLTGLYNRRQLDNYLYQKIKSRVQSKYLAGIMIDVDSFKQINDLYGHTAGDNALICVAEILKKNFRKDDFIARYGGDEFVVVMEIMEESELISMIRRLKEYIEVYNSKNDIPYEISLSIGYDIYKTKSGVSIQKFYKHIDKLMYEDKRGRAVS</sequence>
<organism evidence="3 4">
    <name type="scientific">Ruminiclostridium cellobioparum subsp. termitidis CT1112</name>
    <dbReference type="NCBI Taxonomy" id="1195236"/>
    <lineage>
        <taxon>Bacteria</taxon>
        <taxon>Bacillati</taxon>
        <taxon>Bacillota</taxon>
        <taxon>Clostridia</taxon>
        <taxon>Eubacteriales</taxon>
        <taxon>Oscillospiraceae</taxon>
        <taxon>Ruminiclostridium</taxon>
    </lineage>
</organism>
<evidence type="ECO:0000313" key="4">
    <source>
        <dbReference type="Proteomes" id="UP000014155"/>
    </source>
</evidence>
<dbReference type="PANTHER" id="PTHR45138:SF9">
    <property type="entry name" value="DIGUANYLATE CYCLASE DGCM-RELATED"/>
    <property type="match status" value="1"/>
</dbReference>
<dbReference type="AlphaFoldDB" id="S0FIJ1"/>
<dbReference type="InterPro" id="IPR000160">
    <property type="entry name" value="GGDEF_dom"/>
</dbReference>
<dbReference type="Gene3D" id="3.30.70.270">
    <property type="match status" value="1"/>
</dbReference>
<comment type="caution">
    <text evidence="3">The sequence shown here is derived from an EMBL/GenBank/DDBJ whole genome shotgun (WGS) entry which is preliminary data.</text>
</comment>
<feature type="transmembrane region" description="Helical" evidence="1">
    <location>
        <begin position="104"/>
        <end position="130"/>
    </location>
</feature>
<dbReference type="SUPFAM" id="SSF55073">
    <property type="entry name" value="Nucleotide cyclase"/>
    <property type="match status" value="1"/>
</dbReference>
<dbReference type="CDD" id="cd01949">
    <property type="entry name" value="GGDEF"/>
    <property type="match status" value="1"/>
</dbReference>
<keyword evidence="1" id="KW-0812">Transmembrane</keyword>
<evidence type="ECO:0000313" key="3">
    <source>
        <dbReference type="EMBL" id="EMS71800.1"/>
    </source>
</evidence>
<feature type="transmembrane region" description="Helical" evidence="1">
    <location>
        <begin position="35"/>
        <end position="54"/>
    </location>
</feature>
<evidence type="ECO:0000259" key="2">
    <source>
        <dbReference type="PROSITE" id="PS50887"/>
    </source>
</evidence>
<dbReference type="InterPro" id="IPR050469">
    <property type="entry name" value="Diguanylate_Cyclase"/>
</dbReference>